<organism evidence="7 8">
    <name type="scientific">Nocardia goodfellowii</name>
    <dbReference type="NCBI Taxonomy" id="882446"/>
    <lineage>
        <taxon>Bacteria</taxon>
        <taxon>Bacillati</taxon>
        <taxon>Actinomycetota</taxon>
        <taxon>Actinomycetes</taxon>
        <taxon>Mycobacteriales</taxon>
        <taxon>Nocardiaceae</taxon>
        <taxon>Nocardia</taxon>
    </lineage>
</organism>
<keyword evidence="3 5" id="KW-1133">Transmembrane helix</keyword>
<evidence type="ECO:0000256" key="1">
    <source>
        <dbReference type="ARBA" id="ARBA00004141"/>
    </source>
</evidence>
<evidence type="ECO:0000256" key="2">
    <source>
        <dbReference type="ARBA" id="ARBA00022692"/>
    </source>
</evidence>
<dbReference type="RefSeq" id="WP_209886199.1">
    <property type="nucleotide sequence ID" value="NZ_JAGGMR010000001.1"/>
</dbReference>
<feature type="domain" description="GtrA/DPMS transmembrane" evidence="6">
    <location>
        <begin position="19"/>
        <end position="136"/>
    </location>
</feature>
<gene>
    <name evidence="7" type="ORF">BJ987_001555</name>
</gene>
<dbReference type="InterPro" id="IPR007267">
    <property type="entry name" value="GtrA_DPMS_TM"/>
</dbReference>
<proteinExistence type="predicted"/>
<name>A0ABS4QAC5_9NOCA</name>
<evidence type="ECO:0000313" key="8">
    <source>
        <dbReference type="Proteomes" id="UP001519325"/>
    </source>
</evidence>
<feature type="transmembrane region" description="Helical" evidence="5">
    <location>
        <begin position="20"/>
        <end position="39"/>
    </location>
</feature>
<sequence>MSGPLKYLRGDRATAQLIRFAAVGGFANLGYLLPFLLLYGSGVQLANLVGSILSTVLANELHRRLTFRSATRTTWYSAQLKGGGTAVAALAASSGTLALLGELAPGLRGPGEAAAVMTVSGIVGGLRFLSLRHWVFRAAHVGDVAVELVQPRGGGGVARRAPVAAW</sequence>
<evidence type="ECO:0000256" key="3">
    <source>
        <dbReference type="ARBA" id="ARBA00022989"/>
    </source>
</evidence>
<evidence type="ECO:0000259" key="6">
    <source>
        <dbReference type="Pfam" id="PF04138"/>
    </source>
</evidence>
<dbReference type="Proteomes" id="UP001519325">
    <property type="component" value="Unassembled WGS sequence"/>
</dbReference>
<evidence type="ECO:0000256" key="4">
    <source>
        <dbReference type="ARBA" id="ARBA00023136"/>
    </source>
</evidence>
<evidence type="ECO:0000256" key="5">
    <source>
        <dbReference type="SAM" id="Phobius"/>
    </source>
</evidence>
<reference evidence="7 8" key="1">
    <citation type="submission" date="2021-03" db="EMBL/GenBank/DDBJ databases">
        <title>Sequencing the genomes of 1000 actinobacteria strains.</title>
        <authorList>
            <person name="Klenk H.-P."/>
        </authorList>
    </citation>
    <scope>NUCLEOTIDE SEQUENCE [LARGE SCALE GENOMIC DNA]</scope>
    <source>
        <strain evidence="7 8">DSM 45516</strain>
    </source>
</reference>
<comment type="subcellular location">
    <subcellularLocation>
        <location evidence="1">Membrane</location>
        <topology evidence="1">Multi-pass membrane protein</topology>
    </subcellularLocation>
</comment>
<accession>A0ABS4QAC5</accession>
<feature type="transmembrane region" description="Helical" evidence="5">
    <location>
        <begin position="45"/>
        <end position="61"/>
    </location>
</feature>
<comment type="caution">
    <text evidence="7">The sequence shown here is derived from an EMBL/GenBank/DDBJ whole genome shotgun (WGS) entry which is preliminary data.</text>
</comment>
<keyword evidence="8" id="KW-1185">Reference proteome</keyword>
<keyword evidence="4 5" id="KW-0472">Membrane</keyword>
<dbReference type="Pfam" id="PF04138">
    <property type="entry name" value="GtrA_DPMS_TM"/>
    <property type="match status" value="1"/>
</dbReference>
<feature type="transmembrane region" description="Helical" evidence="5">
    <location>
        <begin position="82"/>
        <end position="101"/>
    </location>
</feature>
<feature type="transmembrane region" description="Helical" evidence="5">
    <location>
        <begin position="113"/>
        <end position="130"/>
    </location>
</feature>
<protein>
    <submittedName>
        <fullName evidence="7">Flippase GtrA</fullName>
    </submittedName>
</protein>
<dbReference type="EMBL" id="JAGGMR010000001">
    <property type="protein sequence ID" value="MBP2188654.1"/>
    <property type="molecule type" value="Genomic_DNA"/>
</dbReference>
<evidence type="ECO:0000313" key="7">
    <source>
        <dbReference type="EMBL" id="MBP2188654.1"/>
    </source>
</evidence>
<keyword evidence="2 5" id="KW-0812">Transmembrane</keyword>